<keyword evidence="4" id="KW-0479">Metal-binding</keyword>
<accession>W7TAX2</accession>
<gene>
    <name evidence="11" type="ORF">Naga_100325g5</name>
</gene>
<evidence type="ECO:0000256" key="6">
    <source>
        <dbReference type="ARBA" id="ARBA00022964"/>
    </source>
</evidence>
<dbReference type="InterPro" id="IPR050411">
    <property type="entry name" value="AlphaKG_dependent_hydroxylases"/>
</dbReference>
<dbReference type="FunFam" id="3.60.130.10:FF:000001">
    <property type="entry name" value="Trimethyllysine dioxygenase, mitochondrial"/>
    <property type="match status" value="1"/>
</dbReference>
<keyword evidence="5" id="KW-0124">Carnitine biosynthesis</keyword>
<keyword evidence="9" id="KW-0732">Signal</keyword>
<dbReference type="Gene3D" id="3.60.130.10">
    <property type="entry name" value="Clavaminate synthase-like"/>
    <property type="match status" value="1"/>
</dbReference>
<dbReference type="InterPro" id="IPR038492">
    <property type="entry name" value="GBBH-like_N_sf"/>
</dbReference>
<feature type="signal peptide" evidence="9">
    <location>
        <begin position="1"/>
        <end position="21"/>
    </location>
</feature>
<dbReference type="PANTHER" id="PTHR10696:SF25">
    <property type="entry name" value="OXIDOREDUCTASE AIM17-RELATED"/>
    <property type="match status" value="1"/>
</dbReference>
<dbReference type="InterPro" id="IPR003819">
    <property type="entry name" value="TauD/TfdA-like"/>
</dbReference>
<dbReference type="Proteomes" id="UP000019335">
    <property type="component" value="Chromosome 14"/>
</dbReference>
<dbReference type="OrthoDB" id="406634at2759"/>
<dbReference type="SUPFAM" id="SSF51197">
    <property type="entry name" value="Clavaminate synthase-like"/>
    <property type="match status" value="1"/>
</dbReference>
<evidence type="ECO:0000256" key="4">
    <source>
        <dbReference type="ARBA" id="ARBA00022723"/>
    </source>
</evidence>
<feature type="chain" id="PRO_5004900428" evidence="9">
    <location>
        <begin position="22"/>
        <end position="530"/>
    </location>
</feature>
<comment type="cofactor">
    <cofactor evidence="1">
        <name>Fe(2+)</name>
        <dbReference type="ChEBI" id="CHEBI:29033"/>
    </cofactor>
</comment>
<dbReference type="GO" id="GO:0045329">
    <property type="term" value="P:carnitine biosynthetic process"/>
    <property type="evidence" value="ECO:0007669"/>
    <property type="project" value="UniProtKB-KW"/>
</dbReference>
<dbReference type="CDD" id="cd00250">
    <property type="entry name" value="CAS_like"/>
    <property type="match status" value="1"/>
</dbReference>
<dbReference type="Gene3D" id="3.30.2020.30">
    <property type="match status" value="1"/>
</dbReference>
<name>W7TAX2_9STRA</name>
<evidence type="ECO:0000256" key="3">
    <source>
        <dbReference type="ARBA" id="ARBA00008654"/>
    </source>
</evidence>
<sequence>MFVTSTFVVLFRIVVYDGASCLCSRRAPASYLSFRHAIHEANRQISMPSDNIHAVAATPRASAPRPSPKKGRTLAAPESRLQSMRTLTQVLLHEQKGIVEVSWQDGTRGLFHGAWLRDNCPVYFDNSTGQRTKNTLQLGPEAYVLSACAAGPAKGQPSSGASAEFLQVTWKDGFSHAFPSAWLRQHCYETRQHHQVNPRMWGRDLVSYFPGYVLPTLPYSDVVKVAAGSDAGWQTSAQGFVQWMVHLRDYGVALIEDVPTTPGTVMKMADLIAYHRKTHYGNSFQVVSARKPEHLAYTPVELEVHTDLNYRESSPGIQLLHCLAADAAGGESTFVDGFWVAETLRRESAEDYRTLCEVPIPFLVKDGEGFHYHKIPTICLDDAGRLVEIHFNERTRGPLELPAAVMGRVYRALAHFQAIACRPELCVEVKMKAGDMVAFNNRRILHGRKAFDPRTGMRHLEGTYVDMDEFLTCLRKHGVTPLSIVRAQEGSWARVVEGTDGLDEKGRRRETLGLVGMGGKGKGSAPRSSL</sequence>
<dbReference type="GO" id="GO:0046872">
    <property type="term" value="F:metal ion binding"/>
    <property type="evidence" value="ECO:0007669"/>
    <property type="project" value="UniProtKB-KW"/>
</dbReference>
<dbReference type="EMBL" id="AZIL01001311">
    <property type="protein sequence ID" value="EWM24190.1"/>
    <property type="molecule type" value="Genomic_DNA"/>
</dbReference>
<dbReference type="InterPro" id="IPR042098">
    <property type="entry name" value="TauD-like_sf"/>
</dbReference>
<evidence type="ECO:0000256" key="2">
    <source>
        <dbReference type="ARBA" id="ARBA00001961"/>
    </source>
</evidence>
<evidence type="ECO:0000259" key="10">
    <source>
        <dbReference type="Pfam" id="PF02668"/>
    </source>
</evidence>
<dbReference type="AlphaFoldDB" id="W7TAX2"/>
<feature type="domain" description="TauD/TfdA-like" evidence="10">
    <location>
        <begin position="246"/>
        <end position="464"/>
    </location>
</feature>
<dbReference type="Pfam" id="PF02668">
    <property type="entry name" value="TauD"/>
    <property type="match status" value="1"/>
</dbReference>
<evidence type="ECO:0000256" key="7">
    <source>
        <dbReference type="ARBA" id="ARBA00023002"/>
    </source>
</evidence>
<evidence type="ECO:0000313" key="12">
    <source>
        <dbReference type="Proteomes" id="UP000019335"/>
    </source>
</evidence>
<dbReference type="GO" id="GO:0051213">
    <property type="term" value="F:dioxygenase activity"/>
    <property type="evidence" value="ECO:0007669"/>
    <property type="project" value="UniProtKB-KW"/>
</dbReference>
<comment type="caution">
    <text evidence="11">The sequence shown here is derived from an EMBL/GenBank/DDBJ whole genome shotgun (WGS) entry which is preliminary data.</text>
</comment>
<evidence type="ECO:0000256" key="5">
    <source>
        <dbReference type="ARBA" id="ARBA00022873"/>
    </source>
</evidence>
<keyword evidence="6 11" id="KW-0223">Dioxygenase</keyword>
<keyword evidence="8" id="KW-0408">Iron</keyword>
<keyword evidence="7" id="KW-0560">Oxidoreductase</keyword>
<evidence type="ECO:0000256" key="8">
    <source>
        <dbReference type="ARBA" id="ARBA00023004"/>
    </source>
</evidence>
<reference evidence="11 12" key="1">
    <citation type="journal article" date="2014" name="Mol. Plant">
        <title>Chromosome Scale Genome Assembly and Transcriptome Profiling of Nannochloropsis gaditana in Nitrogen Depletion.</title>
        <authorList>
            <person name="Corteggiani Carpinelli E."/>
            <person name="Telatin A."/>
            <person name="Vitulo N."/>
            <person name="Forcato C."/>
            <person name="D'Angelo M."/>
            <person name="Schiavon R."/>
            <person name="Vezzi A."/>
            <person name="Giacometti G.M."/>
            <person name="Morosinotto T."/>
            <person name="Valle G."/>
        </authorList>
    </citation>
    <scope>NUCLEOTIDE SEQUENCE [LARGE SCALE GENOMIC DNA]</scope>
    <source>
        <strain evidence="11 12">B-31</strain>
    </source>
</reference>
<keyword evidence="12" id="KW-1185">Reference proteome</keyword>
<dbReference type="GO" id="GO:0005739">
    <property type="term" value="C:mitochondrion"/>
    <property type="evidence" value="ECO:0007669"/>
    <property type="project" value="TreeGrafter"/>
</dbReference>
<proteinExistence type="inferred from homology"/>
<comment type="similarity">
    <text evidence="3">Belongs to the gamma-BBH/TMLD family.</text>
</comment>
<evidence type="ECO:0000313" key="11">
    <source>
        <dbReference type="EMBL" id="EWM24190.1"/>
    </source>
</evidence>
<comment type="cofactor">
    <cofactor evidence="2">
        <name>L-ascorbate</name>
        <dbReference type="ChEBI" id="CHEBI:38290"/>
    </cofactor>
</comment>
<organism evidence="11 12">
    <name type="scientific">Nannochloropsis gaditana</name>
    <dbReference type="NCBI Taxonomy" id="72520"/>
    <lineage>
        <taxon>Eukaryota</taxon>
        <taxon>Sar</taxon>
        <taxon>Stramenopiles</taxon>
        <taxon>Ochrophyta</taxon>
        <taxon>Eustigmatophyceae</taxon>
        <taxon>Eustigmatales</taxon>
        <taxon>Monodopsidaceae</taxon>
        <taxon>Nannochloropsis</taxon>
    </lineage>
</organism>
<protein>
    <submittedName>
        <fullName evidence="11">Gamma-butyrobetaine dioxygenase</fullName>
    </submittedName>
</protein>
<evidence type="ECO:0000256" key="1">
    <source>
        <dbReference type="ARBA" id="ARBA00001954"/>
    </source>
</evidence>
<dbReference type="PANTHER" id="PTHR10696">
    <property type="entry name" value="GAMMA-BUTYROBETAINE HYDROXYLASE-RELATED"/>
    <property type="match status" value="1"/>
</dbReference>
<evidence type="ECO:0000256" key="9">
    <source>
        <dbReference type="SAM" id="SignalP"/>
    </source>
</evidence>